<feature type="transmembrane region" description="Helical" evidence="1">
    <location>
        <begin position="6"/>
        <end position="28"/>
    </location>
</feature>
<dbReference type="EMBL" id="CP119075">
    <property type="protein sequence ID" value="WED63086.1"/>
    <property type="molecule type" value="Genomic_DNA"/>
</dbReference>
<name>A0AAE9ZTL7_9BACT</name>
<accession>A0AAE9ZTL7</accession>
<evidence type="ECO:0000256" key="1">
    <source>
        <dbReference type="SAM" id="Phobius"/>
    </source>
</evidence>
<keyword evidence="1" id="KW-1133">Transmembrane helix</keyword>
<dbReference type="RefSeq" id="WP_330931762.1">
    <property type="nucleotide sequence ID" value="NZ_CP119075.1"/>
</dbReference>
<reference evidence="2" key="1">
    <citation type="submission" date="2023-03" db="EMBL/GenBank/DDBJ databases">
        <title>Lomoglobus Profundus gen. nov., sp. nov., a novel member of the phylum Verrucomicrobia, isolated from deep-marine sediment of South China Sea.</title>
        <authorList>
            <person name="Ahmad T."/>
            <person name="Ishaq S.E."/>
            <person name="Wang F."/>
        </authorList>
    </citation>
    <scope>NUCLEOTIDE SEQUENCE</scope>
    <source>
        <strain evidence="2">LMO-M01</strain>
    </source>
</reference>
<sequence>MTLHDIPALNATLNGLATVLMTAGFIFIKSGNKDAHRKMMLSAGAVSALFLVGYVTHKVLKGMAVGAGEAVHTKFGGEGPIAIVYYVMLITHIILAISIGYLVPRTFLLAIKGEFERHKAWARWVFPIWYYVSVTGVLVYFFLYRWWPSA</sequence>
<feature type="transmembrane region" description="Helical" evidence="1">
    <location>
        <begin position="40"/>
        <end position="60"/>
    </location>
</feature>
<dbReference type="PANTHER" id="PTHR37692">
    <property type="entry name" value="HYPOTHETICAL MEMBRANE SPANNING PROTEIN"/>
    <property type="match status" value="1"/>
</dbReference>
<gene>
    <name evidence="2" type="ORF">PXH66_12160</name>
</gene>
<dbReference type="Pfam" id="PF04238">
    <property type="entry name" value="DUF420"/>
    <property type="match status" value="1"/>
</dbReference>
<keyword evidence="1" id="KW-0812">Transmembrane</keyword>
<feature type="transmembrane region" description="Helical" evidence="1">
    <location>
        <begin position="124"/>
        <end position="147"/>
    </location>
</feature>
<dbReference type="PANTHER" id="PTHR37692:SF1">
    <property type="entry name" value="DUF420 DOMAIN-CONTAINING PROTEIN"/>
    <property type="match status" value="1"/>
</dbReference>
<dbReference type="InterPro" id="IPR007352">
    <property type="entry name" value="DUF420"/>
</dbReference>
<dbReference type="KEGG" id="slom:PXH66_12160"/>
<keyword evidence="1" id="KW-0472">Membrane</keyword>
<feature type="transmembrane region" description="Helical" evidence="1">
    <location>
        <begin position="80"/>
        <end position="103"/>
    </location>
</feature>
<evidence type="ECO:0000313" key="2">
    <source>
        <dbReference type="EMBL" id="WED63086.1"/>
    </source>
</evidence>
<dbReference type="Proteomes" id="UP001218638">
    <property type="component" value="Chromosome"/>
</dbReference>
<keyword evidence="3" id="KW-1185">Reference proteome</keyword>
<evidence type="ECO:0000313" key="3">
    <source>
        <dbReference type="Proteomes" id="UP001218638"/>
    </source>
</evidence>
<dbReference type="AlphaFoldDB" id="A0AAE9ZTL7"/>
<organism evidence="2 3">
    <name type="scientific">Synoicihabitans lomoniglobus</name>
    <dbReference type="NCBI Taxonomy" id="2909285"/>
    <lineage>
        <taxon>Bacteria</taxon>
        <taxon>Pseudomonadati</taxon>
        <taxon>Verrucomicrobiota</taxon>
        <taxon>Opitutia</taxon>
        <taxon>Opitutales</taxon>
        <taxon>Opitutaceae</taxon>
        <taxon>Synoicihabitans</taxon>
    </lineage>
</organism>
<protein>
    <submittedName>
        <fullName evidence="2">DUF420 domain-containing protein</fullName>
    </submittedName>
</protein>
<proteinExistence type="predicted"/>